<keyword evidence="6 8" id="KW-0949">S-adenosyl-L-methionine</keyword>
<dbReference type="GO" id="GO:0102130">
    <property type="term" value="F:malonyl-CoA methyltransferase activity"/>
    <property type="evidence" value="ECO:0007669"/>
    <property type="project" value="UniProtKB-EC"/>
</dbReference>
<evidence type="ECO:0000256" key="8">
    <source>
        <dbReference type="HAMAP-Rule" id="MF_00835"/>
    </source>
</evidence>
<keyword evidence="11" id="KW-1185">Reference proteome</keyword>
<reference evidence="10 11" key="1">
    <citation type="submission" date="2019-10" db="EMBL/GenBank/DDBJ databases">
        <title>Two novel species isolated from a subtropical stream in China.</title>
        <authorList>
            <person name="Lu H."/>
        </authorList>
    </citation>
    <scope>NUCLEOTIDE SEQUENCE [LARGE SCALE GENOMIC DNA]</scope>
    <source>
        <strain evidence="10 11">FT29W</strain>
    </source>
</reference>
<keyword evidence="4 8" id="KW-0489">Methyltransferase</keyword>
<dbReference type="GO" id="GO:0032259">
    <property type="term" value="P:methylation"/>
    <property type="evidence" value="ECO:0007669"/>
    <property type="project" value="UniProtKB-KW"/>
</dbReference>
<proteinExistence type="inferred from homology"/>
<evidence type="ECO:0000256" key="3">
    <source>
        <dbReference type="ARBA" id="ARBA00012327"/>
    </source>
</evidence>
<evidence type="ECO:0000256" key="5">
    <source>
        <dbReference type="ARBA" id="ARBA00022679"/>
    </source>
</evidence>
<dbReference type="PANTHER" id="PTHR13090:SF1">
    <property type="entry name" value="ARGININE-HYDROXYLASE NDUFAF5, MITOCHONDRIAL"/>
    <property type="match status" value="1"/>
</dbReference>
<dbReference type="PANTHER" id="PTHR13090">
    <property type="entry name" value="ARGININE-HYDROXYLASE NDUFAF5, MITOCHONDRIAL"/>
    <property type="match status" value="1"/>
</dbReference>
<dbReference type="Gene3D" id="3.40.50.150">
    <property type="entry name" value="Vaccinia Virus protein VP39"/>
    <property type="match status" value="1"/>
</dbReference>
<keyword evidence="7 8" id="KW-0093">Biotin biosynthesis</keyword>
<comment type="function">
    <text evidence="8">Converts the free carboxyl group of a malonyl-thioester to its methyl ester by transfer of a methyl group from S-adenosyl-L-methionine (SAM). It allows to synthesize pimeloyl-ACP via the fatty acid synthetic pathway.</text>
</comment>
<gene>
    <name evidence="8" type="primary">bioC</name>
    <name evidence="10" type="ORF">GEV02_04270</name>
</gene>
<evidence type="ECO:0000256" key="1">
    <source>
        <dbReference type="ARBA" id="ARBA00000852"/>
    </source>
</evidence>
<dbReference type="Proteomes" id="UP000440498">
    <property type="component" value="Unassembled WGS sequence"/>
</dbReference>
<dbReference type="GO" id="GO:0008757">
    <property type="term" value="F:S-adenosylmethionine-dependent methyltransferase activity"/>
    <property type="evidence" value="ECO:0007669"/>
    <property type="project" value="InterPro"/>
</dbReference>
<evidence type="ECO:0000256" key="7">
    <source>
        <dbReference type="ARBA" id="ARBA00022756"/>
    </source>
</evidence>
<evidence type="ECO:0000256" key="4">
    <source>
        <dbReference type="ARBA" id="ARBA00022603"/>
    </source>
</evidence>
<protein>
    <recommendedName>
        <fullName evidence="3 8">Malonyl-[acyl-carrier protein] O-methyltransferase</fullName>
        <shortName evidence="8">Malonyl-ACP O-methyltransferase</shortName>
        <ecNumber evidence="3 8">2.1.1.197</ecNumber>
    </recommendedName>
    <alternativeName>
        <fullName evidence="8">Biotin synthesis protein BioC</fullName>
    </alternativeName>
</protein>
<dbReference type="UniPathway" id="UPA00078"/>
<dbReference type="GO" id="GO:0009102">
    <property type="term" value="P:biotin biosynthetic process"/>
    <property type="evidence" value="ECO:0007669"/>
    <property type="project" value="UniProtKB-UniRule"/>
</dbReference>
<comment type="catalytic activity">
    <reaction evidence="1 8">
        <text>malonyl-[ACP] + S-adenosyl-L-methionine = malonyl-[ACP] methyl ester + S-adenosyl-L-homocysteine</text>
        <dbReference type="Rhea" id="RHEA:17105"/>
        <dbReference type="Rhea" id="RHEA-COMP:9623"/>
        <dbReference type="Rhea" id="RHEA-COMP:9954"/>
        <dbReference type="ChEBI" id="CHEBI:57856"/>
        <dbReference type="ChEBI" id="CHEBI:59789"/>
        <dbReference type="ChEBI" id="CHEBI:78449"/>
        <dbReference type="ChEBI" id="CHEBI:78845"/>
        <dbReference type="EC" id="2.1.1.197"/>
    </reaction>
</comment>
<dbReference type="InterPro" id="IPR011814">
    <property type="entry name" value="BioC"/>
</dbReference>
<organism evidence="10 11">
    <name type="scientific">Rugamonas aquatica</name>
    <dbReference type="NCBI Taxonomy" id="2743357"/>
    <lineage>
        <taxon>Bacteria</taxon>
        <taxon>Pseudomonadati</taxon>
        <taxon>Pseudomonadota</taxon>
        <taxon>Betaproteobacteria</taxon>
        <taxon>Burkholderiales</taxon>
        <taxon>Oxalobacteraceae</taxon>
        <taxon>Telluria group</taxon>
        <taxon>Rugamonas</taxon>
    </lineage>
</organism>
<comment type="pathway">
    <text evidence="2 8">Cofactor biosynthesis; biotin biosynthesis.</text>
</comment>
<dbReference type="GO" id="GO:0010340">
    <property type="term" value="F:carboxyl-O-methyltransferase activity"/>
    <property type="evidence" value="ECO:0007669"/>
    <property type="project" value="UniProtKB-UniRule"/>
</dbReference>
<evidence type="ECO:0000313" key="10">
    <source>
        <dbReference type="EMBL" id="MQA37354.1"/>
    </source>
</evidence>
<dbReference type="Pfam" id="PF08241">
    <property type="entry name" value="Methyltransf_11"/>
    <property type="match status" value="1"/>
</dbReference>
<keyword evidence="5 8" id="KW-0808">Transferase</keyword>
<evidence type="ECO:0000259" key="9">
    <source>
        <dbReference type="Pfam" id="PF08241"/>
    </source>
</evidence>
<name>A0A6A7MX73_9BURK</name>
<dbReference type="EC" id="2.1.1.197" evidence="3 8"/>
<accession>A0A6A7MX73</accession>
<sequence length="308" mass="33748">MQVPANPPKLSAPIDQERVRALFARPERIAPSDFLRREIASRMFERLELVKLAPQRVLDAGCGAGADLPLLQKSYPAAHILGLDAAPAMLRAAQGPAAKTSSLNQLLSKLLPAKTGVDLLCGDFAELPLGPNSVDLVWSNLALHWHPQPDRVFAEWRRVARVNSLLMFSCFGPDTFRELRAAFAEADLAPHVLPFVDMHDFGDQLVEAGFSTPVLDMEGITVTYDTPQALLADVRALGGNPLGTLSRGLIGKQAWQRMLATLEKGRRPDGKLGLTFEVIYGHAFRPAPKVTSKGEAIIRFDLPRKPRQ</sequence>
<dbReference type="CDD" id="cd02440">
    <property type="entry name" value="AdoMet_MTases"/>
    <property type="match status" value="1"/>
</dbReference>
<dbReference type="InterPro" id="IPR029063">
    <property type="entry name" value="SAM-dependent_MTases_sf"/>
</dbReference>
<dbReference type="RefSeq" id="WP_152836746.1">
    <property type="nucleotide sequence ID" value="NZ_WHUG01000002.1"/>
</dbReference>
<dbReference type="SUPFAM" id="SSF53335">
    <property type="entry name" value="S-adenosyl-L-methionine-dependent methyltransferases"/>
    <property type="match status" value="1"/>
</dbReference>
<evidence type="ECO:0000256" key="6">
    <source>
        <dbReference type="ARBA" id="ARBA00022691"/>
    </source>
</evidence>
<dbReference type="AlphaFoldDB" id="A0A6A7MX73"/>
<evidence type="ECO:0000256" key="2">
    <source>
        <dbReference type="ARBA" id="ARBA00004746"/>
    </source>
</evidence>
<dbReference type="InterPro" id="IPR050602">
    <property type="entry name" value="Malonyl-ACP_OMT"/>
</dbReference>
<evidence type="ECO:0000313" key="11">
    <source>
        <dbReference type="Proteomes" id="UP000440498"/>
    </source>
</evidence>
<comment type="similarity">
    <text evidence="8">Belongs to the methyltransferase superfamily.</text>
</comment>
<dbReference type="HAMAP" id="MF_00835">
    <property type="entry name" value="BioC"/>
    <property type="match status" value="1"/>
</dbReference>
<comment type="caution">
    <text evidence="10">The sequence shown here is derived from an EMBL/GenBank/DDBJ whole genome shotgun (WGS) entry which is preliminary data.</text>
</comment>
<dbReference type="EMBL" id="WHUG01000002">
    <property type="protein sequence ID" value="MQA37354.1"/>
    <property type="molecule type" value="Genomic_DNA"/>
</dbReference>
<feature type="domain" description="Methyltransferase type 11" evidence="9">
    <location>
        <begin position="58"/>
        <end position="167"/>
    </location>
</feature>
<dbReference type="InterPro" id="IPR013216">
    <property type="entry name" value="Methyltransf_11"/>
</dbReference>